<sequence>MKVLLHLAEEDASWLQWINQTQFQNEGKTYKFKCVKYILKLLKVIKR</sequence>
<accession>A0A8S1RQT4</accession>
<dbReference type="Proteomes" id="UP000692954">
    <property type="component" value="Unassembled WGS sequence"/>
</dbReference>
<reference evidence="1" key="1">
    <citation type="submission" date="2021-01" db="EMBL/GenBank/DDBJ databases">
        <authorList>
            <consortium name="Genoscope - CEA"/>
            <person name="William W."/>
        </authorList>
    </citation>
    <scope>NUCLEOTIDE SEQUENCE</scope>
</reference>
<evidence type="ECO:0000313" key="1">
    <source>
        <dbReference type="EMBL" id="CAD8128864.1"/>
    </source>
</evidence>
<protein>
    <submittedName>
        <fullName evidence="1">Uncharacterized protein</fullName>
    </submittedName>
</protein>
<dbReference type="EMBL" id="CAJJDN010000199">
    <property type="protein sequence ID" value="CAD8128864.1"/>
    <property type="molecule type" value="Genomic_DNA"/>
</dbReference>
<keyword evidence="2" id="KW-1185">Reference proteome</keyword>
<evidence type="ECO:0000313" key="2">
    <source>
        <dbReference type="Proteomes" id="UP000692954"/>
    </source>
</evidence>
<proteinExistence type="predicted"/>
<name>A0A8S1RQT4_9CILI</name>
<organism evidence="1 2">
    <name type="scientific">Paramecium sonneborni</name>
    <dbReference type="NCBI Taxonomy" id="65129"/>
    <lineage>
        <taxon>Eukaryota</taxon>
        <taxon>Sar</taxon>
        <taxon>Alveolata</taxon>
        <taxon>Ciliophora</taxon>
        <taxon>Intramacronucleata</taxon>
        <taxon>Oligohymenophorea</taxon>
        <taxon>Peniculida</taxon>
        <taxon>Parameciidae</taxon>
        <taxon>Paramecium</taxon>
    </lineage>
</organism>
<gene>
    <name evidence="1" type="ORF">PSON_ATCC_30995.1.T1990008</name>
</gene>
<comment type="caution">
    <text evidence="1">The sequence shown here is derived from an EMBL/GenBank/DDBJ whole genome shotgun (WGS) entry which is preliminary data.</text>
</comment>
<dbReference type="AlphaFoldDB" id="A0A8S1RQT4"/>